<dbReference type="PANTHER" id="PTHR10357">
    <property type="entry name" value="ALPHA-AMYLASE FAMILY MEMBER"/>
    <property type="match status" value="1"/>
</dbReference>
<dbReference type="OrthoDB" id="1740265at2759"/>
<keyword evidence="5" id="KW-0326">Glycosidase</keyword>
<dbReference type="GO" id="GO:0005975">
    <property type="term" value="P:carbohydrate metabolic process"/>
    <property type="evidence" value="ECO:0007669"/>
    <property type="project" value="InterPro"/>
</dbReference>
<evidence type="ECO:0000313" key="8">
    <source>
        <dbReference type="Proteomes" id="UP000694846"/>
    </source>
</evidence>
<evidence type="ECO:0000256" key="4">
    <source>
        <dbReference type="ARBA" id="ARBA00023180"/>
    </source>
</evidence>
<keyword evidence="5" id="KW-0378">Hydrolase</keyword>
<proteinExistence type="inferred from homology"/>
<keyword evidence="6" id="KW-0732">Signal</keyword>
<accession>A0A8B8FNE0</accession>
<dbReference type="InterPro" id="IPR017853">
    <property type="entry name" value="GH"/>
</dbReference>
<keyword evidence="8" id="KW-1185">Reference proteome</keyword>
<dbReference type="PANTHER" id="PTHR10357:SF179">
    <property type="entry name" value="NEUTRAL AND BASIC AMINO ACID TRANSPORT PROTEIN RBAT"/>
    <property type="match status" value="1"/>
</dbReference>
<dbReference type="Gene3D" id="3.20.20.80">
    <property type="entry name" value="Glycosidases"/>
    <property type="match status" value="1"/>
</dbReference>
<dbReference type="InterPro" id="IPR013780">
    <property type="entry name" value="Glyco_hydro_b"/>
</dbReference>
<dbReference type="GO" id="GO:0004558">
    <property type="term" value="F:alpha-1,4-glucosidase activity"/>
    <property type="evidence" value="ECO:0007669"/>
    <property type="project" value="UniProtKB-EC"/>
</dbReference>
<dbReference type="SUPFAM" id="SSF51445">
    <property type="entry name" value="(Trans)glycosidases"/>
    <property type="match status" value="1"/>
</dbReference>
<evidence type="ECO:0000259" key="7">
    <source>
        <dbReference type="SMART" id="SM00642"/>
    </source>
</evidence>
<organism evidence="8 9">
    <name type="scientific">Sipha flava</name>
    <name type="common">yellow sugarcane aphid</name>
    <dbReference type="NCBI Taxonomy" id="143950"/>
    <lineage>
        <taxon>Eukaryota</taxon>
        <taxon>Metazoa</taxon>
        <taxon>Ecdysozoa</taxon>
        <taxon>Arthropoda</taxon>
        <taxon>Hexapoda</taxon>
        <taxon>Insecta</taxon>
        <taxon>Pterygota</taxon>
        <taxon>Neoptera</taxon>
        <taxon>Paraneoptera</taxon>
        <taxon>Hemiptera</taxon>
        <taxon>Sternorrhyncha</taxon>
        <taxon>Aphidomorpha</taxon>
        <taxon>Aphidoidea</taxon>
        <taxon>Aphididae</taxon>
        <taxon>Sipha</taxon>
    </lineage>
</organism>
<dbReference type="EC" id="3.2.1.20" evidence="3"/>
<evidence type="ECO:0000256" key="6">
    <source>
        <dbReference type="SAM" id="SignalP"/>
    </source>
</evidence>
<dbReference type="Gene3D" id="2.60.40.1180">
    <property type="entry name" value="Golgi alpha-mannosidase II"/>
    <property type="match status" value="1"/>
</dbReference>
<dbReference type="SMART" id="SM00642">
    <property type="entry name" value="Aamy"/>
    <property type="match status" value="1"/>
</dbReference>
<evidence type="ECO:0000256" key="1">
    <source>
        <dbReference type="ARBA" id="ARBA00001657"/>
    </source>
</evidence>
<gene>
    <name evidence="9" type="primary">LOC112684528</name>
</gene>
<dbReference type="AlphaFoldDB" id="A0A8B8FNE0"/>
<dbReference type="FunFam" id="3.90.400.10:FF:000001">
    <property type="entry name" value="Maltase A3, isoform A"/>
    <property type="match status" value="1"/>
</dbReference>
<dbReference type="Proteomes" id="UP000694846">
    <property type="component" value="Unplaced"/>
</dbReference>
<sequence length="617" mass="71647">MYGEKLLLWTITLLLLNLTEYSARAKTIYLANEKTELDWWQTAVIYQIYTRSFKDNNGDGVGDLKGIEEKADHLKDIGVDCVWLSSIFKSPMADFGYDISDFNQVDATFGTMEDFMSLQKKLKSLGIKIILDFVPNHTSDEHEWFKKSEQKIDPYTDYYVWKSAKIHRNGFKELPNNWQSVFSNSAWAWSDERKQYYLHQFHSKQPDLNYRNPELVEDMKNNMRFWLDRGIDGYRLNSVSNLVEDSKFLDEPKKPEEIAEKEKNTHKQYYHPYTMDLPETYGMVKQFKDIMEEYKQRDGKTRVLIIEAHTSINNTMKYYGTDPGAYLPFNFGLITKLNDGSNASDFNDAVYTWLENLPRGKWPNWVIGNHDNHRVATRMGPEMVDAMNMLNLLLPGTAFTYMGEEIGMEDARVRWNQTVDPMGLNVGRDGYRELSRDPERSPYQWNADVSAGFTVVSSTWLPVNPDYWHLNLAAQKQRSHSHYTVYKRLTALRRTRTMRKGAFEGHVLSEWVYAFSRSLKGAETYLVVLNVGSQYERVDLSSLSIIKEENLMVHTSSVNSQYSIRDTLNTTNFEMRPKSALVLVSEQYFTSSALPLSTTSLVVLTFSWAIQWLSNGV</sequence>
<reference evidence="9" key="1">
    <citation type="submission" date="2025-08" db="UniProtKB">
        <authorList>
            <consortium name="RefSeq"/>
        </authorList>
    </citation>
    <scope>IDENTIFICATION</scope>
    <source>
        <tissue evidence="9">Whole body</tissue>
    </source>
</reference>
<dbReference type="InterPro" id="IPR006047">
    <property type="entry name" value="GH13_cat_dom"/>
</dbReference>
<protein>
    <recommendedName>
        <fullName evidence="3">alpha-glucosidase</fullName>
        <ecNumber evidence="3">3.2.1.20</ecNumber>
    </recommendedName>
</protein>
<comment type="similarity">
    <text evidence="2">Belongs to the glycosyl hydrolase 13 family.</text>
</comment>
<dbReference type="Pfam" id="PF00128">
    <property type="entry name" value="Alpha-amylase"/>
    <property type="match status" value="1"/>
</dbReference>
<feature type="signal peptide" evidence="6">
    <location>
        <begin position="1"/>
        <end position="25"/>
    </location>
</feature>
<dbReference type="CDD" id="cd11328">
    <property type="entry name" value="AmyAc_maltase"/>
    <property type="match status" value="1"/>
</dbReference>
<comment type="catalytic activity">
    <reaction evidence="1">
        <text>Hydrolysis of terminal, non-reducing (1-&gt;4)-linked alpha-D-glucose residues with release of alpha-D-glucose.</text>
        <dbReference type="EC" id="3.2.1.20"/>
    </reaction>
</comment>
<dbReference type="GeneID" id="112684528"/>
<feature type="domain" description="Glycosyl hydrolase family 13 catalytic" evidence="7">
    <location>
        <begin position="47"/>
        <end position="440"/>
    </location>
</feature>
<evidence type="ECO:0000256" key="5">
    <source>
        <dbReference type="ARBA" id="ARBA00023295"/>
    </source>
</evidence>
<dbReference type="RefSeq" id="XP_025411875.1">
    <property type="nucleotide sequence ID" value="XM_025556090.1"/>
</dbReference>
<evidence type="ECO:0000256" key="3">
    <source>
        <dbReference type="ARBA" id="ARBA00012741"/>
    </source>
</evidence>
<keyword evidence="4" id="KW-0325">Glycoprotein</keyword>
<dbReference type="Gene3D" id="3.90.400.10">
    <property type="entry name" value="Oligo-1,6-glucosidase, Domain 2"/>
    <property type="match status" value="1"/>
</dbReference>
<feature type="chain" id="PRO_5034732942" description="alpha-glucosidase" evidence="6">
    <location>
        <begin position="26"/>
        <end position="617"/>
    </location>
</feature>
<dbReference type="InterPro" id="IPR045857">
    <property type="entry name" value="O16G_dom_2"/>
</dbReference>
<evidence type="ECO:0000313" key="9">
    <source>
        <dbReference type="RefSeq" id="XP_025411875.1"/>
    </source>
</evidence>
<evidence type="ECO:0000256" key="2">
    <source>
        <dbReference type="ARBA" id="ARBA00008061"/>
    </source>
</evidence>
<name>A0A8B8FNE0_9HEMI</name>